<protein>
    <submittedName>
        <fullName evidence="3">Uncharacterized protein</fullName>
    </submittedName>
</protein>
<organism evidence="3 4">
    <name type="scientific">Actinoplanes campanulatus</name>
    <dbReference type="NCBI Taxonomy" id="113559"/>
    <lineage>
        <taxon>Bacteria</taxon>
        <taxon>Bacillati</taxon>
        <taxon>Actinomycetota</taxon>
        <taxon>Actinomycetes</taxon>
        <taxon>Micromonosporales</taxon>
        <taxon>Micromonosporaceae</taxon>
        <taxon>Actinoplanes</taxon>
    </lineage>
</organism>
<dbReference type="RefSeq" id="WP_183222389.1">
    <property type="nucleotide sequence ID" value="NZ_BMPW01000006.1"/>
</dbReference>
<gene>
    <name evidence="3" type="ORF">FHR83_004621</name>
</gene>
<reference evidence="3 4" key="1">
    <citation type="submission" date="2020-08" db="EMBL/GenBank/DDBJ databases">
        <title>Genomic Encyclopedia of Type Strains, Phase III (KMG-III): the genomes of soil and plant-associated and newly described type strains.</title>
        <authorList>
            <person name="Whitman W."/>
        </authorList>
    </citation>
    <scope>NUCLEOTIDE SEQUENCE [LARGE SCALE GENOMIC DNA]</scope>
    <source>
        <strain evidence="3 4">CECT 3287</strain>
    </source>
</reference>
<evidence type="ECO:0000313" key="4">
    <source>
        <dbReference type="Proteomes" id="UP000590749"/>
    </source>
</evidence>
<keyword evidence="2" id="KW-1133">Transmembrane helix</keyword>
<dbReference type="AlphaFoldDB" id="A0A7W5AIM8"/>
<sequence length="260" mass="27335">MAGASDNGDRPPGGGPSDGLPEFPEEWGVIVIPDDLSELADEVAAVRAELHTAAPLNRWQRLAGRPTVRRLRRLSGLLTHTPALIIALAILVTVASLFASAWPGPPRQPATQRTSGATESRSDQLPALDLIDSDGQSVSIRGRLPSVLMLTDGCDCAALVRDTIAAVRSDIAILTVSKVRASASAPAAGQDLLPTARTPRADGKVVTALQDPTDTLRRQLGLGAPDGTAAVVLVDRLGKIVRVHPRTASVETFRPDLSRL</sequence>
<keyword evidence="2" id="KW-0812">Transmembrane</keyword>
<evidence type="ECO:0000313" key="3">
    <source>
        <dbReference type="EMBL" id="MBB3096946.1"/>
    </source>
</evidence>
<comment type="caution">
    <text evidence="3">The sequence shown here is derived from an EMBL/GenBank/DDBJ whole genome shotgun (WGS) entry which is preliminary data.</text>
</comment>
<dbReference type="Proteomes" id="UP000590749">
    <property type="component" value="Unassembled WGS sequence"/>
</dbReference>
<proteinExistence type="predicted"/>
<keyword evidence="4" id="KW-1185">Reference proteome</keyword>
<feature type="region of interest" description="Disordered" evidence="1">
    <location>
        <begin position="103"/>
        <end position="128"/>
    </location>
</feature>
<dbReference type="EMBL" id="JACHXF010000010">
    <property type="protein sequence ID" value="MBB3096946.1"/>
    <property type="molecule type" value="Genomic_DNA"/>
</dbReference>
<accession>A0A7W5AIM8</accession>
<evidence type="ECO:0000256" key="1">
    <source>
        <dbReference type="SAM" id="MobiDB-lite"/>
    </source>
</evidence>
<feature type="region of interest" description="Disordered" evidence="1">
    <location>
        <begin position="1"/>
        <end position="24"/>
    </location>
</feature>
<name>A0A7W5AIM8_9ACTN</name>
<keyword evidence="2" id="KW-0472">Membrane</keyword>
<feature type="compositionally biased region" description="Polar residues" evidence="1">
    <location>
        <begin position="109"/>
        <end position="119"/>
    </location>
</feature>
<feature type="transmembrane region" description="Helical" evidence="2">
    <location>
        <begin position="77"/>
        <end position="102"/>
    </location>
</feature>
<evidence type="ECO:0000256" key="2">
    <source>
        <dbReference type="SAM" id="Phobius"/>
    </source>
</evidence>